<feature type="region of interest" description="Disordered" evidence="1">
    <location>
        <begin position="1"/>
        <end position="37"/>
    </location>
</feature>
<evidence type="ECO:0000313" key="6">
    <source>
        <dbReference type="Proteomes" id="UP001321018"/>
    </source>
</evidence>
<proteinExistence type="predicted"/>
<feature type="domain" description="Methyltransferase type 11" evidence="2">
    <location>
        <begin position="52"/>
        <end position="141"/>
    </location>
</feature>
<dbReference type="EMBL" id="JAOPKA010000005">
    <property type="protein sequence ID" value="MCU4741812.1"/>
    <property type="molecule type" value="Genomic_DNA"/>
</dbReference>
<accession>A0AAP2YZ54</accession>
<keyword evidence="5" id="KW-1185">Reference proteome</keyword>
<protein>
    <submittedName>
        <fullName evidence="3">Class I SAM-dependent methyltransferase</fullName>
    </submittedName>
</protein>
<dbReference type="Gene3D" id="3.40.50.150">
    <property type="entry name" value="Vaccinia Virus protein VP39"/>
    <property type="match status" value="1"/>
</dbReference>
<name>A0AAP2YZ54_9EURY</name>
<dbReference type="GO" id="GO:0008757">
    <property type="term" value="F:S-adenosylmethionine-dependent methyltransferase activity"/>
    <property type="evidence" value="ECO:0007669"/>
    <property type="project" value="InterPro"/>
</dbReference>
<dbReference type="Proteomes" id="UP001321018">
    <property type="component" value="Unassembled WGS sequence"/>
</dbReference>
<dbReference type="AlphaFoldDB" id="A0AAP2YZ54"/>
<dbReference type="SUPFAM" id="SSF53335">
    <property type="entry name" value="S-adenosyl-L-methionine-dependent methyltransferases"/>
    <property type="match status" value="1"/>
</dbReference>
<dbReference type="GO" id="GO:0032259">
    <property type="term" value="P:methylation"/>
    <property type="evidence" value="ECO:0007669"/>
    <property type="project" value="UniProtKB-KW"/>
</dbReference>
<evidence type="ECO:0000313" key="3">
    <source>
        <dbReference type="EMBL" id="MCU4741812.1"/>
    </source>
</evidence>
<dbReference type="Pfam" id="PF08241">
    <property type="entry name" value="Methyltransf_11"/>
    <property type="match status" value="1"/>
</dbReference>
<keyword evidence="3" id="KW-0808">Transferase</keyword>
<evidence type="ECO:0000313" key="5">
    <source>
        <dbReference type="Proteomes" id="UP001320972"/>
    </source>
</evidence>
<sequence>MDERQAVQAAYDEIADHFADVTTDEPTSEQDQSKPVPVERFCEDLEPDDDVLAAGCGGGDASLEAAGENGVGLDFSREQLARARTTVPAELVRGDMTALPFAADSFDAVAALYSLIHVPVDEHRTVLAEFARVLRPGGTLLVTEGGVEWTGSNPDWLDSGTEMRWSMAGPDATYEDLEACGFDVRGVWDVPDPTTEDGEKPFFLADLS</sequence>
<comment type="caution">
    <text evidence="3">The sequence shown here is derived from an EMBL/GenBank/DDBJ whole genome shotgun (WGS) entry which is preliminary data.</text>
</comment>
<dbReference type="PANTHER" id="PTHR43591">
    <property type="entry name" value="METHYLTRANSFERASE"/>
    <property type="match status" value="1"/>
</dbReference>
<keyword evidence="3" id="KW-0489">Methyltransferase</keyword>
<dbReference type="PANTHER" id="PTHR43591:SF24">
    <property type="entry name" value="2-METHOXY-6-POLYPRENYL-1,4-BENZOQUINOL METHYLASE, MITOCHONDRIAL"/>
    <property type="match status" value="1"/>
</dbReference>
<dbReference type="CDD" id="cd02440">
    <property type="entry name" value="AdoMet_MTases"/>
    <property type="match status" value="1"/>
</dbReference>
<evidence type="ECO:0000256" key="1">
    <source>
        <dbReference type="SAM" id="MobiDB-lite"/>
    </source>
</evidence>
<evidence type="ECO:0000259" key="2">
    <source>
        <dbReference type="Pfam" id="PF08241"/>
    </source>
</evidence>
<gene>
    <name evidence="4" type="ORF">OB955_17925</name>
    <name evidence="3" type="ORF">OB960_10430</name>
</gene>
<dbReference type="Proteomes" id="UP001320972">
    <property type="component" value="Unassembled WGS sequence"/>
</dbReference>
<organism evidence="3 6">
    <name type="scientific">Natronoglomus mannanivorans</name>
    <dbReference type="NCBI Taxonomy" id="2979990"/>
    <lineage>
        <taxon>Archaea</taxon>
        <taxon>Methanobacteriati</taxon>
        <taxon>Methanobacteriota</taxon>
        <taxon>Stenosarchaea group</taxon>
        <taxon>Halobacteria</taxon>
        <taxon>Halobacteriales</taxon>
        <taxon>Natrialbaceae</taxon>
        <taxon>Natronoglomus</taxon>
    </lineage>
</organism>
<evidence type="ECO:0000313" key="4">
    <source>
        <dbReference type="EMBL" id="MCU4974602.1"/>
    </source>
</evidence>
<dbReference type="InterPro" id="IPR029063">
    <property type="entry name" value="SAM-dependent_MTases_sf"/>
</dbReference>
<reference evidence="3 5" key="1">
    <citation type="submission" date="2022-09" db="EMBL/GenBank/DDBJ databases">
        <title>Enrichment on poylsaccharides allowed isolation of novel metabolic and taxonomic groups of Haloarchaea.</title>
        <authorList>
            <person name="Sorokin D.Y."/>
            <person name="Elcheninov A.G."/>
            <person name="Khizhniak T.V."/>
            <person name="Kolganova T.V."/>
            <person name="Kublanov I.V."/>
        </authorList>
    </citation>
    <scope>NUCLEOTIDE SEQUENCE</scope>
    <source>
        <strain evidence="4 5">AArc-m2/3/4</strain>
        <strain evidence="3">AArc-xg1-1</strain>
    </source>
</reference>
<dbReference type="InterPro" id="IPR013216">
    <property type="entry name" value="Methyltransf_11"/>
</dbReference>
<dbReference type="EMBL" id="JAOPKB010000012">
    <property type="protein sequence ID" value="MCU4974602.1"/>
    <property type="molecule type" value="Genomic_DNA"/>
</dbReference>
<dbReference type="RefSeq" id="WP_338003642.1">
    <property type="nucleotide sequence ID" value="NZ_JAOPKA010000005.1"/>
</dbReference>